<sequence length="151" mass="16128">MRSDGVQTDAPCPGREAGDAGRHELPHADNPAARDEDLLLNPEHLAEISELAAVRPELPQQLIALFAECMEEYLAACERAPDHRTLALTVHRIAGSAGSLGAPRLRALAETLATGLSHGPVEPAVTQSLAALRTTIADTIATYHQWLEDSL</sequence>
<dbReference type="Proteomes" id="UP000477680">
    <property type="component" value="Chromosome"/>
</dbReference>
<feature type="region of interest" description="Disordered" evidence="2">
    <location>
        <begin position="1"/>
        <end position="30"/>
    </location>
</feature>
<keyword evidence="1" id="KW-0902">Two-component regulatory system</keyword>
<dbReference type="Gene3D" id="1.20.120.160">
    <property type="entry name" value="HPT domain"/>
    <property type="match status" value="1"/>
</dbReference>
<dbReference type="Pfam" id="PF01627">
    <property type="entry name" value="Hpt"/>
    <property type="match status" value="1"/>
</dbReference>
<reference evidence="4 5" key="1">
    <citation type="submission" date="2020-02" db="EMBL/GenBank/DDBJ databases">
        <title>Genome sequencing for Kineobactrum sp. M2.</title>
        <authorList>
            <person name="Park S.-J."/>
        </authorList>
    </citation>
    <scope>NUCLEOTIDE SEQUENCE [LARGE SCALE GENOMIC DNA]</scope>
    <source>
        <strain evidence="4 5">M2</strain>
    </source>
</reference>
<accession>A0A6C0U279</accession>
<evidence type="ECO:0000259" key="3">
    <source>
        <dbReference type="Pfam" id="PF01627"/>
    </source>
</evidence>
<dbReference type="InterPro" id="IPR008207">
    <property type="entry name" value="Sig_transdc_His_kin_Hpt_dom"/>
</dbReference>
<evidence type="ECO:0000313" key="5">
    <source>
        <dbReference type="Proteomes" id="UP000477680"/>
    </source>
</evidence>
<name>A0A6C0U279_9GAMM</name>
<evidence type="ECO:0000256" key="2">
    <source>
        <dbReference type="SAM" id="MobiDB-lite"/>
    </source>
</evidence>
<evidence type="ECO:0000313" key="4">
    <source>
        <dbReference type="EMBL" id="QIB66262.1"/>
    </source>
</evidence>
<dbReference type="RefSeq" id="WP_163495697.1">
    <property type="nucleotide sequence ID" value="NZ_CP048711.1"/>
</dbReference>
<dbReference type="InterPro" id="IPR036641">
    <property type="entry name" value="HPT_dom_sf"/>
</dbReference>
<proteinExistence type="predicted"/>
<keyword evidence="5" id="KW-1185">Reference proteome</keyword>
<organism evidence="4 5">
    <name type="scientific">Kineobactrum salinum</name>
    <dbReference type="NCBI Taxonomy" id="2708301"/>
    <lineage>
        <taxon>Bacteria</taxon>
        <taxon>Pseudomonadati</taxon>
        <taxon>Pseudomonadota</taxon>
        <taxon>Gammaproteobacteria</taxon>
        <taxon>Cellvibrionales</taxon>
        <taxon>Halieaceae</taxon>
        <taxon>Kineobactrum</taxon>
    </lineage>
</organism>
<evidence type="ECO:0000256" key="1">
    <source>
        <dbReference type="ARBA" id="ARBA00023012"/>
    </source>
</evidence>
<gene>
    <name evidence="4" type="ORF">G3T16_13450</name>
</gene>
<feature type="domain" description="HPt" evidence="3">
    <location>
        <begin position="61"/>
        <end position="133"/>
    </location>
</feature>
<feature type="compositionally biased region" description="Basic and acidic residues" evidence="2">
    <location>
        <begin position="16"/>
        <end position="30"/>
    </location>
</feature>
<dbReference type="GO" id="GO:0004672">
    <property type="term" value="F:protein kinase activity"/>
    <property type="evidence" value="ECO:0007669"/>
    <property type="project" value="UniProtKB-ARBA"/>
</dbReference>
<dbReference type="AlphaFoldDB" id="A0A6C0U279"/>
<dbReference type="EMBL" id="CP048711">
    <property type="protein sequence ID" value="QIB66262.1"/>
    <property type="molecule type" value="Genomic_DNA"/>
</dbReference>
<dbReference type="KEGG" id="kim:G3T16_13450"/>
<protein>
    <submittedName>
        <fullName evidence="4">Hpt domain-containing protein</fullName>
    </submittedName>
</protein>
<dbReference type="GO" id="GO:0000160">
    <property type="term" value="P:phosphorelay signal transduction system"/>
    <property type="evidence" value="ECO:0007669"/>
    <property type="project" value="UniProtKB-KW"/>
</dbReference>
<dbReference type="SUPFAM" id="SSF47226">
    <property type="entry name" value="Histidine-containing phosphotransfer domain, HPT domain"/>
    <property type="match status" value="1"/>
</dbReference>